<dbReference type="AlphaFoldDB" id="A0A8T0HMZ2"/>
<evidence type="ECO:0000313" key="1">
    <source>
        <dbReference type="EMBL" id="KAG0572181.1"/>
    </source>
</evidence>
<name>A0A8T0HMZ2_CERPU</name>
<protein>
    <submittedName>
        <fullName evidence="1">Uncharacterized protein</fullName>
    </submittedName>
</protein>
<keyword evidence="2" id="KW-1185">Reference proteome</keyword>
<evidence type="ECO:0000313" key="2">
    <source>
        <dbReference type="Proteomes" id="UP000822688"/>
    </source>
</evidence>
<sequence length="120" mass="14050">MHVKEVKLWYPPMKSTPVNSAERKFDCRHSRPQLLTQFYLISFPPTATTNPRTKLRNPQRTNVITVSQAQLHRIVDRNNEDKRAPNKAFDLLNLREIYAAVWRTTLCGERGRRCKFGRGV</sequence>
<organism evidence="1 2">
    <name type="scientific">Ceratodon purpureus</name>
    <name type="common">Fire moss</name>
    <name type="synonym">Dicranum purpureum</name>
    <dbReference type="NCBI Taxonomy" id="3225"/>
    <lineage>
        <taxon>Eukaryota</taxon>
        <taxon>Viridiplantae</taxon>
        <taxon>Streptophyta</taxon>
        <taxon>Embryophyta</taxon>
        <taxon>Bryophyta</taxon>
        <taxon>Bryophytina</taxon>
        <taxon>Bryopsida</taxon>
        <taxon>Dicranidae</taxon>
        <taxon>Pseudoditrichales</taxon>
        <taxon>Ditrichaceae</taxon>
        <taxon>Ceratodon</taxon>
    </lineage>
</organism>
<dbReference type="Proteomes" id="UP000822688">
    <property type="component" value="Chromosome V"/>
</dbReference>
<dbReference type="EMBL" id="CM026426">
    <property type="protein sequence ID" value="KAG0572181.1"/>
    <property type="molecule type" value="Genomic_DNA"/>
</dbReference>
<comment type="caution">
    <text evidence="1">The sequence shown here is derived from an EMBL/GenBank/DDBJ whole genome shotgun (WGS) entry which is preliminary data.</text>
</comment>
<reference evidence="1" key="1">
    <citation type="submission" date="2020-06" db="EMBL/GenBank/DDBJ databases">
        <title>WGS assembly of Ceratodon purpureus strain R40.</title>
        <authorList>
            <person name="Carey S.B."/>
            <person name="Jenkins J."/>
            <person name="Shu S."/>
            <person name="Lovell J.T."/>
            <person name="Sreedasyam A."/>
            <person name="Maumus F."/>
            <person name="Tiley G.P."/>
            <person name="Fernandez-Pozo N."/>
            <person name="Barry K."/>
            <person name="Chen C."/>
            <person name="Wang M."/>
            <person name="Lipzen A."/>
            <person name="Daum C."/>
            <person name="Saski C.A."/>
            <person name="Payton A.C."/>
            <person name="Mcbreen J.C."/>
            <person name="Conrad R.E."/>
            <person name="Kollar L.M."/>
            <person name="Olsson S."/>
            <person name="Huttunen S."/>
            <person name="Landis J.B."/>
            <person name="Wickett N.J."/>
            <person name="Johnson M.G."/>
            <person name="Rensing S.A."/>
            <person name="Grimwood J."/>
            <person name="Schmutz J."/>
            <person name="Mcdaniel S.F."/>
        </authorList>
    </citation>
    <scope>NUCLEOTIDE SEQUENCE</scope>
    <source>
        <strain evidence="1">R40</strain>
    </source>
</reference>
<accession>A0A8T0HMZ2</accession>
<proteinExistence type="predicted"/>
<gene>
    <name evidence="1" type="ORF">KC19_VG075000</name>
</gene>